<dbReference type="Pfam" id="PF00132">
    <property type="entry name" value="Hexapep"/>
    <property type="match status" value="2"/>
</dbReference>
<keyword evidence="3" id="KW-0677">Repeat</keyword>
<evidence type="ECO:0000256" key="3">
    <source>
        <dbReference type="ARBA" id="ARBA00022737"/>
    </source>
</evidence>
<dbReference type="EMBL" id="JAGTUF010000040">
    <property type="protein sequence ID" value="MBR9973892.1"/>
    <property type="molecule type" value="Genomic_DNA"/>
</dbReference>
<evidence type="ECO:0000313" key="6">
    <source>
        <dbReference type="Proteomes" id="UP000680714"/>
    </source>
</evidence>
<reference evidence="5 6" key="1">
    <citation type="submission" date="2021-04" db="EMBL/GenBank/DDBJ databases">
        <title>Magnetospirillum sulfuroxidans sp. nov., a facultative chemolithoautotrophic sulfur-oxidizing alphaproteobacterium isolated from freshwater sediment and proposals for Paramagetospirillum gen. nov., and Magnetospirillaceae fam. nov.</title>
        <authorList>
            <person name="Koziaeva V."/>
            <person name="Geelhoed J.S."/>
            <person name="Sorokin D.Y."/>
            <person name="Grouzdev D.S."/>
        </authorList>
    </citation>
    <scope>NUCLEOTIDE SEQUENCE [LARGE SCALE GENOMIC DNA]</scope>
    <source>
        <strain evidence="5 6">J10</strain>
    </source>
</reference>
<keyword evidence="2" id="KW-0808">Transferase</keyword>
<dbReference type="SUPFAM" id="SSF51161">
    <property type="entry name" value="Trimeric LpxA-like enzymes"/>
    <property type="match status" value="1"/>
</dbReference>
<organism evidence="5 6">
    <name type="scientific">Magnetospirillum sulfuroxidans</name>
    <dbReference type="NCBI Taxonomy" id="611300"/>
    <lineage>
        <taxon>Bacteria</taxon>
        <taxon>Pseudomonadati</taxon>
        <taxon>Pseudomonadota</taxon>
        <taxon>Alphaproteobacteria</taxon>
        <taxon>Rhodospirillales</taxon>
        <taxon>Rhodospirillaceae</taxon>
        <taxon>Magnetospirillum</taxon>
    </lineage>
</organism>
<comment type="similarity">
    <text evidence="1">Belongs to the transferase hexapeptide repeat family.</text>
</comment>
<dbReference type="CDD" id="cd03358">
    <property type="entry name" value="LbH_WxcM_N_like"/>
    <property type="match status" value="1"/>
</dbReference>
<dbReference type="InterPro" id="IPR001451">
    <property type="entry name" value="Hexapep"/>
</dbReference>
<comment type="caution">
    <text evidence="5">The sequence shown here is derived from an EMBL/GenBank/DDBJ whole genome shotgun (WGS) entry which is preliminary data.</text>
</comment>
<sequence>MSRADVFVHASAVVHDDATIGTGTRIWDWSKVREKSVIGSGCNIGQSCYIDIGAVVGDRCKIQNGVSVYHGVTIGDDVFVGPNAVFTNDLVPRAFNTEWKITETRVGNGASIGANATIRCGIRLGDYAMVAAGAVVTKDIPAHGLVMGNPAKLVDYVTRSGKRLDWDMTGPTPAADKLVD</sequence>
<proteinExistence type="inferred from homology"/>
<dbReference type="InterPro" id="IPR050179">
    <property type="entry name" value="Trans_hexapeptide_repeat"/>
</dbReference>
<keyword evidence="4" id="KW-0012">Acyltransferase</keyword>
<dbReference type="Gene3D" id="2.160.10.10">
    <property type="entry name" value="Hexapeptide repeat proteins"/>
    <property type="match status" value="1"/>
</dbReference>
<name>A0ABS5IHM0_9PROT</name>
<evidence type="ECO:0000313" key="5">
    <source>
        <dbReference type="EMBL" id="MBR9973892.1"/>
    </source>
</evidence>
<dbReference type="PANTHER" id="PTHR43300:SF4">
    <property type="entry name" value="ACYL-[ACYL-CARRIER-PROTEIN]--UDP-N-ACETYLGLUCOSAMINE O-ACYLTRANSFERASE"/>
    <property type="match status" value="1"/>
</dbReference>
<evidence type="ECO:0000256" key="2">
    <source>
        <dbReference type="ARBA" id="ARBA00022679"/>
    </source>
</evidence>
<dbReference type="RefSeq" id="WP_211552036.1">
    <property type="nucleotide sequence ID" value="NZ_JAGTUF010000040.1"/>
</dbReference>
<dbReference type="InterPro" id="IPR018357">
    <property type="entry name" value="Hexapep_transf_CS"/>
</dbReference>
<evidence type="ECO:0000256" key="1">
    <source>
        <dbReference type="ARBA" id="ARBA00007274"/>
    </source>
</evidence>
<keyword evidence="6" id="KW-1185">Reference proteome</keyword>
<protein>
    <submittedName>
        <fullName evidence="5">N-acetyltransferase</fullName>
    </submittedName>
</protein>
<dbReference type="InterPro" id="IPR011004">
    <property type="entry name" value="Trimer_LpxA-like_sf"/>
</dbReference>
<dbReference type="PROSITE" id="PS00101">
    <property type="entry name" value="HEXAPEP_TRANSFERASES"/>
    <property type="match status" value="1"/>
</dbReference>
<accession>A0ABS5IHM0</accession>
<dbReference type="PANTHER" id="PTHR43300">
    <property type="entry name" value="ACETYLTRANSFERASE"/>
    <property type="match status" value="1"/>
</dbReference>
<gene>
    <name evidence="5" type="ORF">KEC16_19375</name>
</gene>
<evidence type="ECO:0000256" key="4">
    <source>
        <dbReference type="ARBA" id="ARBA00023315"/>
    </source>
</evidence>
<dbReference type="Proteomes" id="UP000680714">
    <property type="component" value="Unassembled WGS sequence"/>
</dbReference>